<dbReference type="GO" id="GO:0003993">
    <property type="term" value="F:acid phosphatase activity"/>
    <property type="evidence" value="ECO:0007669"/>
    <property type="project" value="UniProtKB-EC"/>
</dbReference>
<dbReference type="PROSITE" id="PS00616">
    <property type="entry name" value="HIS_ACID_PHOSPHAT_1"/>
    <property type="match status" value="1"/>
</dbReference>
<dbReference type="InterPro" id="IPR029033">
    <property type="entry name" value="His_PPase_superfam"/>
</dbReference>
<evidence type="ECO:0000313" key="3">
    <source>
        <dbReference type="EMBL" id="VDN19217.1"/>
    </source>
</evidence>
<reference evidence="5" key="1">
    <citation type="submission" date="2016-06" db="UniProtKB">
        <authorList>
            <consortium name="WormBaseParasite"/>
        </authorList>
    </citation>
    <scope>IDENTIFICATION</scope>
</reference>
<dbReference type="AlphaFoldDB" id="A0A183DSS6"/>
<evidence type="ECO:0000256" key="1">
    <source>
        <dbReference type="ARBA" id="ARBA00000032"/>
    </source>
</evidence>
<dbReference type="WBParaSite" id="GPUH_0001178101-mRNA-1">
    <property type="protein sequence ID" value="GPUH_0001178101-mRNA-1"/>
    <property type="gene ID" value="GPUH_0001178101"/>
</dbReference>
<gene>
    <name evidence="3" type="ORF">GPUH_LOCUS11767</name>
</gene>
<name>A0A183DSS6_9BILA</name>
<feature type="chain" id="PRO_5043138860" evidence="2">
    <location>
        <begin position="22"/>
        <end position="105"/>
    </location>
</feature>
<dbReference type="Gene3D" id="3.40.50.1240">
    <property type="entry name" value="Phosphoglycerate mutase-like"/>
    <property type="match status" value="2"/>
</dbReference>
<keyword evidence="4" id="KW-1185">Reference proteome</keyword>
<dbReference type="SUPFAM" id="SSF53254">
    <property type="entry name" value="Phosphoglycerate mutase-like"/>
    <property type="match status" value="2"/>
</dbReference>
<evidence type="ECO:0000256" key="2">
    <source>
        <dbReference type="SAM" id="SignalP"/>
    </source>
</evidence>
<dbReference type="InterPro" id="IPR033379">
    <property type="entry name" value="Acid_Pase_AS"/>
</dbReference>
<reference evidence="3 4" key="2">
    <citation type="submission" date="2018-11" db="EMBL/GenBank/DDBJ databases">
        <authorList>
            <consortium name="Pathogen Informatics"/>
        </authorList>
    </citation>
    <scope>NUCLEOTIDE SEQUENCE [LARGE SCALE GENOMIC DNA]</scope>
</reference>
<dbReference type="PANTHER" id="PTHR11567:SF210">
    <property type="entry name" value="ACID PHOSPHATASE 5-RELATED"/>
    <property type="match status" value="1"/>
</dbReference>
<dbReference type="EMBL" id="UYRT01078789">
    <property type="protein sequence ID" value="VDN19217.1"/>
    <property type="molecule type" value="Genomic_DNA"/>
</dbReference>
<dbReference type="InterPro" id="IPR050645">
    <property type="entry name" value="Histidine_acid_phosphatase"/>
</dbReference>
<feature type="signal peptide" evidence="2">
    <location>
        <begin position="1"/>
        <end position="21"/>
    </location>
</feature>
<sequence>MRKKPCLELLFSLFGVISAQGSVEELLYVQAVWRHGDRAPSKLPYPNDVNNETMWPRGWSQLTNVLTAIWRHGDRAPSKLPYPNDENNETMWPRGWSQLTNVLTV</sequence>
<evidence type="ECO:0000313" key="5">
    <source>
        <dbReference type="WBParaSite" id="GPUH_0001178101-mRNA-1"/>
    </source>
</evidence>
<dbReference type="PANTHER" id="PTHR11567">
    <property type="entry name" value="ACID PHOSPHATASE-RELATED"/>
    <property type="match status" value="1"/>
</dbReference>
<evidence type="ECO:0000313" key="4">
    <source>
        <dbReference type="Proteomes" id="UP000271098"/>
    </source>
</evidence>
<dbReference type="OrthoDB" id="258392at2759"/>
<keyword evidence="2" id="KW-0732">Signal</keyword>
<comment type="catalytic activity">
    <reaction evidence="1">
        <text>a phosphate monoester + H2O = an alcohol + phosphate</text>
        <dbReference type="Rhea" id="RHEA:15017"/>
        <dbReference type="ChEBI" id="CHEBI:15377"/>
        <dbReference type="ChEBI" id="CHEBI:30879"/>
        <dbReference type="ChEBI" id="CHEBI:43474"/>
        <dbReference type="ChEBI" id="CHEBI:67140"/>
        <dbReference type="EC" id="3.1.3.2"/>
    </reaction>
</comment>
<protein>
    <submittedName>
        <fullName evidence="5">Histidine acid phosphatase</fullName>
    </submittedName>
</protein>
<accession>A0A183DSS6</accession>
<proteinExistence type="predicted"/>
<organism evidence="5">
    <name type="scientific">Gongylonema pulchrum</name>
    <dbReference type="NCBI Taxonomy" id="637853"/>
    <lineage>
        <taxon>Eukaryota</taxon>
        <taxon>Metazoa</taxon>
        <taxon>Ecdysozoa</taxon>
        <taxon>Nematoda</taxon>
        <taxon>Chromadorea</taxon>
        <taxon>Rhabditida</taxon>
        <taxon>Spirurina</taxon>
        <taxon>Spiruromorpha</taxon>
        <taxon>Spiruroidea</taxon>
        <taxon>Gongylonematidae</taxon>
        <taxon>Gongylonema</taxon>
    </lineage>
</organism>
<dbReference type="Proteomes" id="UP000271098">
    <property type="component" value="Unassembled WGS sequence"/>
</dbReference>